<dbReference type="PANTHER" id="PTHR38459:SF1">
    <property type="entry name" value="PROPHAGE BACTOPRENOL-LINKED GLUCOSE TRANSLOCASE HOMOLOG"/>
    <property type="match status" value="1"/>
</dbReference>
<dbReference type="Proteomes" id="UP001500839">
    <property type="component" value="Unassembled WGS sequence"/>
</dbReference>
<protein>
    <recommendedName>
        <fullName evidence="8">GtrA/DPMS transmembrane domain-containing protein</fullName>
    </recommendedName>
</protein>
<evidence type="ECO:0000256" key="6">
    <source>
        <dbReference type="SAM" id="MobiDB-lite"/>
    </source>
</evidence>
<sequence length="196" mass="22044">MRNLDCGIVAYVDTVMGMIPQPFRDLALRHAEFIKFAIVGGTTFVVDLAIFYCLKLTILEPKPLTAKVVSGVLAMVLSYYLNRQWSFRSRGGRHISSEAVLFFVVSGIGVVLSFLPLWASRYGLHLNAERYSLTVENIADFVSAYVIGNLLQMAFRFWAMRRWVFPHEDGTTEVDVSKSPGSGPPDLPEPRLTPRR</sequence>
<dbReference type="PANTHER" id="PTHR38459">
    <property type="entry name" value="PROPHAGE BACTOPRENOL-LINKED GLUCOSE TRANSLOCASE HOMOLOG"/>
    <property type="match status" value="1"/>
</dbReference>
<evidence type="ECO:0000256" key="3">
    <source>
        <dbReference type="ARBA" id="ARBA00022692"/>
    </source>
</evidence>
<comment type="subcellular location">
    <subcellularLocation>
        <location evidence="1">Membrane</location>
        <topology evidence="1">Multi-pass membrane protein</topology>
    </subcellularLocation>
</comment>
<evidence type="ECO:0000259" key="8">
    <source>
        <dbReference type="Pfam" id="PF04138"/>
    </source>
</evidence>
<dbReference type="InterPro" id="IPR007267">
    <property type="entry name" value="GtrA_DPMS_TM"/>
</dbReference>
<feature type="transmembrane region" description="Helical" evidence="7">
    <location>
        <begin position="64"/>
        <end position="81"/>
    </location>
</feature>
<evidence type="ECO:0000256" key="7">
    <source>
        <dbReference type="SAM" id="Phobius"/>
    </source>
</evidence>
<dbReference type="EMBL" id="BAABKQ010000001">
    <property type="protein sequence ID" value="GAA4808444.1"/>
    <property type="molecule type" value="Genomic_DNA"/>
</dbReference>
<keyword evidence="3 7" id="KW-0812">Transmembrane</keyword>
<dbReference type="InterPro" id="IPR051401">
    <property type="entry name" value="GtrA_CellWall_Glycosyl"/>
</dbReference>
<reference evidence="10" key="1">
    <citation type="journal article" date="2019" name="Int. J. Syst. Evol. Microbiol.">
        <title>The Global Catalogue of Microorganisms (GCM) 10K type strain sequencing project: providing services to taxonomists for standard genome sequencing and annotation.</title>
        <authorList>
            <consortium name="The Broad Institute Genomics Platform"/>
            <consortium name="The Broad Institute Genome Sequencing Center for Infectious Disease"/>
            <person name="Wu L."/>
            <person name="Ma J."/>
        </authorList>
    </citation>
    <scope>NUCLEOTIDE SEQUENCE [LARGE SCALE GENOMIC DNA]</scope>
    <source>
        <strain evidence="10">JCM 18542</strain>
    </source>
</reference>
<keyword evidence="4 7" id="KW-1133">Transmembrane helix</keyword>
<keyword evidence="5 7" id="KW-0472">Membrane</keyword>
<comment type="caution">
    <text evidence="9">The sequence shown here is derived from an EMBL/GenBank/DDBJ whole genome shotgun (WGS) entry which is preliminary data.</text>
</comment>
<evidence type="ECO:0000256" key="4">
    <source>
        <dbReference type="ARBA" id="ARBA00022989"/>
    </source>
</evidence>
<evidence type="ECO:0000256" key="1">
    <source>
        <dbReference type="ARBA" id="ARBA00004141"/>
    </source>
</evidence>
<gene>
    <name evidence="9" type="ORF">GCM10023353_10180</name>
</gene>
<feature type="transmembrane region" description="Helical" evidence="7">
    <location>
        <begin position="33"/>
        <end position="52"/>
    </location>
</feature>
<keyword evidence="10" id="KW-1185">Reference proteome</keyword>
<comment type="similarity">
    <text evidence="2">Belongs to the GtrA family.</text>
</comment>
<feature type="transmembrane region" description="Helical" evidence="7">
    <location>
        <begin position="101"/>
        <end position="118"/>
    </location>
</feature>
<accession>A0ABP9CIU5</accession>
<feature type="transmembrane region" description="Helical" evidence="7">
    <location>
        <begin position="138"/>
        <end position="159"/>
    </location>
</feature>
<feature type="domain" description="GtrA/DPMS transmembrane" evidence="8">
    <location>
        <begin position="35"/>
        <end position="165"/>
    </location>
</feature>
<proteinExistence type="inferred from homology"/>
<feature type="region of interest" description="Disordered" evidence="6">
    <location>
        <begin position="172"/>
        <end position="196"/>
    </location>
</feature>
<evidence type="ECO:0000256" key="2">
    <source>
        <dbReference type="ARBA" id="ARBA00009399"/>
    </source>
</evidence>
<evidence type="ECO:0000256" key="5">
    <source>
        <dbReference type="ARBA" id="ARBA00023136"/>
    </source>
</evidence>
<evidence type="ECO:0000313" key="9">
    <source>
        <dbReference type="EMBL" id="GAA4808444.1"/>
    </source>
</evidence>
<evidence type="ECO:0000313" key="10">
    <source>
        <dbReference type="Proteomes" id="UP001500839"/>
    </source>
</evidence>
<dbReference type="Pfam" id="PF04138">
    <property type="entry name" value="GtrA_DPMS_TM"/>
    <property type="match status" value="1"/>
</dbReference>
<organism evidence="9 10">
    <name type="scientific">Tomitella cavernea</name>
    <dbReference type="NCBI Taxonomy" id="1387982"/>
    <lineage>
        <taxon>Bacteria</taxon>
        <taxon>Bacillati</taxon>
        <taxon>Actinomycetota</taxon>
        <taxon>Actinomycetes</taxon>
        <taxon>Mycobacteriales</taxon>
        <taxon>Tomitella</taxon>
    </lineage>
</organism>
<name>A0ABP9CIU5_9ACTN</name>